<dbReference type="Proteomes" id="UP000240419">
    <property type="component" value="Unassembled WGS sequence"/>
</dbReference>
<keyword evidence="3" id="KW-1185">Reference proteome</keyword>
<accession>A0A2P7VP58</accession>
<comment type="caution">
    <text evidence="2">The sequence shown here is derived from an EMBL/GenBank/DDBJ whole genome shotgun (WGS) entry which is preliminary data.</text>
</comment>
<organism evidence="2 3">
    <name type="scientific">Brevibacillus fortis</name>
    <dbReference type="NCBI Taxonomy" id="2126352"/>
    <lineage>
        <taxon>Bacteria</taxon>
        <taxon>Bacillati</taxon>
        <taxon>Bacillota</taxon>
        <taxon>Bacilli</taxon>
        <taxon>Bacillales</taxon>
        <taxon>Paenibacillaceae</taxon>
        <taxon>Brevibacillus</taxon>
    </lineage>
</organism>
<name>A0A2P7VP58_9BACL</name>
<keyword evidence="1" id="KW-0812">Transmembrane</keyword>
<feature type="transmembrane region" description="Helical" evidence="1">
    <location>
        <begin position="168"/>
        <end position="187"/>
    </location>
</feature>
<protein>
    <recommendedName>
        <fullName evidence="4">CbiN domain protein</fullName>
    </recommendedName>
</protein>
<dbReference type="PROSITE" id="PS51257">
    <property type="entry name" value="PROKAR_LIPOPROTEIN"/>
    <property type="match status" value="1"/>
</dbReference>
<evidence type="ECO:0008006" key="4">
    <source>
        <dbReference type="Google" id="ProtNLM"/>
    </source>
</evidence>
<dbReference type="SUPFAM" id="SSF50242">
    <property type="entry name" value="TIMP-like"/>
    <property type="match status" value="1"/>
</dbReference>
<dbReference type="AlphaFoldDB" id="A0A2P7VP58"/>
<dbReference type="EMBL" id="PXZM01000001">
    <property type="protein sequence ID" value="PSK00985.1"/>
    <property type="molecule type" value="Genomic_DNA"/>
</dbReference>
<evidence type="ECO:0000313" key="3">
    <source>
        <dbReference type="Proteomes" id="UP000240419"/>
    </source>
</evidence>
<reference evidence="2 3" key="1">
    <citation type="submission" date="2018-03" db="EMBL/GenBank/DDBJ databases">
        <title>Brevisbacillus phylogenomics.</title>
        <authorList>
            <person name="Dunlap C."/>
        </authorList>
    </citation>
    <scope>NUCLEOTIDE SEQUENCE [LARGE SCALE GENOMIC DNA]</scope>
    <source>
        <strain evidence="2 3">NRRL NRS-1210</strain>
    </source>
</reference>
<evidence type="ECO:0000313" key="2">
    <source>
        <dbReference type="EMBL" id="PSK00985.1"/>
    </source>
</evidence>
<dbReference type="OrthoDB" id="8221747at2"/>
<sequence length="194" mass="21105">MMILKKVQGIITVFSIVIIFTFFIQPFPASACSCASPPDPLTAKDMSAAVFTGKVLQVNERTDWIGLLPFGDNLDRGGFDVVFEVQSTWKGVDQQQVLIVTDGLGGACGIPFQVGQEYLVYASYWERNDLETNICTRTALKADAGVDLQALGSGTVPGPLAAINWNDYLSTGIILIISGGALFYLFLSQTKRRR</sequence>
<keyword evidence="1" id="KW-0472">Membrane</keyword>
<proteinExistence type="predicted"/>
<dbReference type="InterPro" id="IPR008993">
    <property type="entry name" value="TIMP-like_OB-fold"/>
</dbReference>
<evidence type="ECO:0000256" key="1">
    <source>
        <dbReference type="SAM" id="Phobius"/>
    </source>
</evidence>
<gene>
    <name evidence="2" type="ORF">C7R93_00675</name>
</gene>
<keyword evidence="1" id="KW-1133">Transmembrane helix</keyword>
<dbReference type="Gene3D" id="2.40.50.120">
    <property type="match status" value="1"/>
</dbReference>